<evidence type="ECO:0000313" key="1">
    <source>
        <dbReference type="EMBL" id="KAL3105370.1"/>
    </source>
</evidence>
<dbReference type="Proteomes" id="UP001620626">
    <property type="component" value="Unassembled WGS sequence"/>
</dbReference>
<comment type="caution">
    <text evidence="1">The sequence shown here is derived from an EMBL/GenBank/DDBJ whole genome shotgun (WGS) entry which is preliminary data.</text>
</comment>
<accession>A0ABD2KS10</accession>
<keyword evidence="2" id="KW-1185">Reference proteome</keyword>
<name>A0ABD2KS10_9BILA</name>
<gene>
    <name evidence="1" type="ORF">niasHT_026103</name>
</gene>
<dbReference type="EMBL" id="JBICBT010000688">
    <property type="protein sequence ID" value="KAL3105370.1"/>
    <property type="molecule type" value="Genomic_DNA"/>
</dbReference>
<reference evidence="1 2" key="1">
    <citation type="submission" date="2024-10" db="EMBL/GenBank/DDBJ databases">
        <authorList>
            <person name="Kim D."/>
        </authorList>
    </citation>
    <scope>NUCLEOTIDE SEQUENCE [LARGE SCALE GENOMIC DNA]</scope>
    <source>
        <strain evidence="1">BH-2024</strain>
    </source>
</reference>
<dbReference type="AlphaFoldDB" id="A0ABD2KS10"/>
<organism evidence="1 2">
    <name type="scientific">Heterodera trifolii</name>
    <dbReference type="NCBI Taxonomy" id="157864"/>
    <lineage>
        <taxon>Eukaryota</taxon>
        <taxon>Metazoa</taxon>
        <taxon>Ecdysozoa</taxon>
        <taxon>Nematoda</taxon>
        <taxon>Chromadorea</taxon>
        <taxon>Rhabditida</taxon>
        <taxon>Tylenchina</taxon>
        <taxon>Tylenchomorpha</taxon>
        <taxon>Tylenchoidea</taxon>
        <taxon>Heteroderidae</taxon>
        <taxon>Heteroderinae</taxon>
        <taxon>Heterodera</taxon>
    </lineage>
</organism>
<evidence type="ECO:0000313" key="2">
    <source>
        <dbReference type="Proteomes" id="UP001620626"/>
    </source>
</evidence>
<proteinExistence type="predicted"/>
<sequence>MGVKPLIRAKTEVQLNYWPYYSSPVYSHAASYDHYKLGSMYQWFLLRTQNSTSTASSLTLPITEKEGKAKERQRKDETRRILMIVLNERKY</sequence>
<protein>
    <submittedName>
        <fullName evidence="1">Uncharacterized protein</fullName>
    </submittedName>
</protein>